<evidence type="ECO:0000313" key="2">
    <source>
        <dbReference type="Proteomes" id="UP001219568"/>
    </source>
</evidence>
<accession>A0AAD6N5U1</accession>
<dbReference type="Proteomes" id="UP001219568">
    <property type="component" value="Unassembled WGS sequence"/>
</dbReference>
<name>A0AAD6N5U1_PENCN</name>
<keyword evidence="2" id="KW-1185">Reference proteome</keyword>
<dbReference type="AlphaFoldDB" id="A0AAD6N5U1"/>
<organism evidence="1 2">
    <name type="scientific">Penicillium canescens</name>
    <dbReference type="NCBI Taxonomy" id="5083"/>
    <lineage>
        <taxon>Eukaryota</taxon>
        <taxon>Fungi</taxon>
        <taxon>Dikarya</taxon>
        <taxon>Ascomycota</taxon>
        <taxon>Pezizomycotina</taxon>
        <taxon>Eurotiomycetes</taxon>
        <taxon>Eurotiomycetidae</taxon>
        <taxon>Eurotiales</taxon>
        <taxon>Aspergillaceae</taxon>
        <taxon>Penicillium</taxon>
    </lineage>
</organism>
<evidence type="ECO:0000313" key="1">
    <source>
        <dbReference type="EMBL" id="KAJ6034551.1"/>
    </source>
</evidence>
<comment type="caution">
    <text evidence="1">The sequence shown here is derived from an EMBL/GenBank/DDBJ whole genome shotgun (WGS) entry which is preliminary data.</text>
</comment>
<reference evidence="1" key="1">
    <citation type="journal article" date="2023" name="IMA Fungus">
        <title>Comparative genomic study of the Penicillium genus elucidates a diverse pangenome and 15 lateral gene transfer events.</title>
        <authorList>
            <person name="Petersen C."/>
            <person name="Sorensen T."/>
            <person name="Nielsen M.R."/>
            <person name="Sondergaard T.E."/>
            <person name="Sorensen J.L."/>
            <person name="Fitzpatrick D.A."/>
            <person name="Frisvad J.C."/>
            <person name="Nielsen K.L."/>
        </authorList>
    </citation>
    <scope>NUCLEOTIDE SEQUENCE</scope>
    <source>
        <strain evidence="1">IBT 15450</strain>
    </source>
</reference>
<gene>
    <name evidence="1" type="ORF">N7460_008726</name>
</gene>
<sequence>MLAAISEGDAGPSWTEIFESRFGPRWDGIQSALDQVVGPVMFNVYIQPPPAGSAIISCHSNDGSEERFEIEPVRLLTHSSLANEPSSVDGIWEFYEFGVARKYM</sequence>
<protein>
    <submittedName>
        <fullName evidence="1">Uncharacterized protein</fullName>
    </submittedName>
</protein>
<reference evidence="1" key="2">
    <citation type="submission" date="2023-01" db="EMBL/GenBank/DDBJ databases">
        <authorList>
            <person name="Petersen C."/>
        </authorList>
    </citation>
    <scope>NUCLEOTIDE SEQUENCE</scope>
    <source>
        <strain evidence="1">IBT 15450</strain>
    </source>
</reference>
<proteinExistence type="predicted"/>
<dbReference type="EMBL" id="JAQJZL010000010">
    <property type="protein sequence ID" value="KAJ6034551.1"/>
    <property type="molecule type" value="Genomic_DNA"/>
</dbReference>